<proteinExistence type="inferred from homology"/>
<dbReference type="NCBIfam" id="TIGR01608">
    <property type="entry name" value="citD"/>
    <property type="match status" value="1"/>
</dbReference>
<dbReference type="HAMAP" id="MF_00805">
    <property type="entry name" value="CitD"/>
    <property type="match status" value="1"/>
</dbReference>
<dbReference type="Pfam" id="PF06857">
    <property type="entry name" value="ACP"/>
    <property type="match status" value="1"/>
</dbReference>
<name>A0A0M3DEV8_9FIRM</name>
<keyword evidence="7" id="KW-1185">Reference proteome</keyword>
<dbReference type="AlphaFoldDB" id="A0A0M3DEV8"/>
<keyword evidence="3 4" id="KW-0597">Phosphoprotein</keyword>
<protein>
    <recommendedName>
        <fullName evidence="4">Citrate lyase acyl carrier protein</fullName>
    </recommendedName>
    <alternativeName>
        <fullName evidence="4">Citrate lyase gamma chain</fullName>
    </alternativeName>
</protein>
<dbReference type="GO" id="GO:0005737">
    <property type="term" value="C:cytoplasm"/>
    <property type="evidence" value="ECO:0007669"/>
    <property type="project" value="UniProtKB-SubCell"/>
</dbReference>
<keyword evidence="2 4" id="KW-0963">Cytoplasm</keyword>
<evidence type="ECO:0000313" key="7">
    <source>
        <dbReference type="Proteomes" id="UP000034407"/>
    </source>
</evidence>
<sequence length="94" mass="10365">MELKVTASAGTLESSDIQIIIEPSCNGIELNLKSTVMAQFGEQIESVIKETLESLNIENAKIFANDKGAIDPVIKSRVQTAVYRSAKNKDYKYI</sequence>
<dbReference type="PIRSF" id="PIRSF002736">
    <property type="entry name" value="Citrt_lyas_gamma"/>
    <property type="match status" value="1"/>
</dbReference>
<dbReference type="NCBIfam" id="NF009726">
    <property type="entry name" value="PRK13253.1"/>
    <property type="match status" value="1"/>
</dbReference>
<dbReference type="EMBL" id="LBBT01000252">
    <property type="protein sequence ID" value="KKY00661.1"/>
    <property type="molecule type" value="Genomic_DNA"/>
</dbReference>
<evidence type="ECO:0000256" key="2">
    <source>
        <dbReference type="ARBA" id="ARBA00022490"/>
    </source>
</evidence>
<evidence type="ECO:0000256" key="4">
    <source>
        <dbReference type="HAMAP-Rule" id="MF_00805"/>
    </source>
</evidence>
<dbReference type="PATRIC" id="fig|1629550.3.peg.2028"/>
<comment type="function">
    <text evidence="4">Covalent carrier of the coenzyme of citrate lyase.</text>
</comment>
<comment type="caution">
    <text evidence="6">The sequence shown here is derived from an EMBL/GenBank/DDBJ whole genome shotgun (WGS) entry which is preliminary data.</text>
</comment>
<dbReference type="InterPro" id="IPR006495">
    <property type="entry name" value="CitD"/>
</dbReference>
<reference evidence="6 7" key="1">
    <citation type="submission" date="2015-04" db="EMBL/GenBank/DDBJ databases">
        <title>Microcin producing Clostridium sp. JC272T.</title>
        <authorList>
            <person name="Jyothsna T."/>
            <person name="Sasikala C."/>
            <person name="Ramana C."/>
        </authorList>
    </citation>
    <scope>NUCLEOTIDE SEQUENCE [LARGE SCALE GENOMIC DNA]</scope>
    <source>
        <strain evidence="6 7">JC272</strain>
    </source>
</reference>
<dbReference type="InterPro" id="IPR023439">
    <property type="entry name" value="Mal_deCO2ase/Cit_lyase_ACP"/>
</dbReference>
<dbReference type="OrthoDB" id="1120942at2"/>
<evidence type="ECO:0000256" key="3">
    <source>
        <dbReference type="ARBA" id="ARBA00022553"/>
    </source>
</evidence>
<comment type="similarity">
    <text evidence="4">Belongs to the CitD family.</text>
</comment>
<organism evidence="6 7">
    <name type="scientific">Paraclostridium benzoelyticum</name>
    <dbReference type="NCBI Taxonomy" id="1629550"/>
    <lineage>
        <taxon>Bacteria</taxon>
        <taxon>Bacillati</taxon>
        <taxon>Bacillota</taxon>
        <taxon>Clostridia</taxon>
        <taxon>Peptostreptococcales</taxon>
        <taxon>Peptostreptococcaceae</taxon>
        <taxon>Paraclostridium</taxon>
    </lineage>
</organism>
<feature type="modified residue" description="O-(phosphoribosyl dephospho-coenzyme A)serine" evidence="4 5">
    <location>
        <position position="14"/>
    </location>
</feature>
<dbReference type="RefSeq" id="WP_046823609.1">
    <property type="nucleotide sequence ID" value="NZ_JBCLWQ010000002.1"/>
</dbReference>
<gene>
    <name evidence="4" type="primary">citD</name>
    <name evidence="6" type="ORF">VN21_12920</name>
</gene>
<comment type="subcellular location">
    <subcellularLocation>
        <location evidence="1 4">Cytoplasm</location>
    </subcellularLocation>
</comment>
<comment type="subunit">
    <text evidence="4">Oligomer with a subunit composition of (alpha,beta,gamma)6.</text>
</comment>
<dbReference type="GO" id="GO:0016829">
    <property type="term" value="F:lyase activity"/>
    <property type="evidence" value="ECO:0007669"/>
    <property type="project" value="UniProtKB-KW"/>
</dbReference>
<evidence type="ECO:0000256" key="1">
    <source>
        <dbReference type="ARBA" id="ARBA00004496"/>
    </source>
</evidence>
<dbReference type="Proteomes" id="UP000034407">
    <property type="component" value="Unassembled WGS sequence"/>
</dbReference>
<evidence type="ECO:0000256" key="5">
    <source>
        <dbReference type="PIRSR" id="PIRSR002736-50"/>
    </source>
</evidence>
<accession>A0A0M3DEV8</accession>
<evidence type="ECO:0000313" key="6">
    <source>
        <dbReference type="EMBL" id="KKY00661.1"/>
    </source>
</evidence>
<keyword evidence="6" id="KW-0456">Lyase</keyword>